<evidence type="ECO:0000313" key="3">
    <source>
        <dbReference type="Proteomes" id="UP000641803"/>
    </source>
</evidence>
<protein>
    <submittedName>
        <fullName evidence="2">Uncharacterized protein</fullName>
    </submittedName>
</protein>
<name>A0ABR8RP89_9CELL</name>
<keyword evidence="3" id="KW-1185">Reference proteome</keyword>
<dbReference type="RefSeq" id="WP_191794991.1">
    <property type="nucleotide sequence ID" value="NZ_JACSQQ010000005.1"/>
</dbReference>
<evidence type="ECO:0000313" key="2">
    <source>
        <dbReference type="EMBL" id="MBD7949583.1"/>
    </source>
</evidence>
<organism evidence="2 3">
    <name type="scientific">Oerskovia rustica</name>
    <dbReference type="NCBI Taxonomy" id="2762237"/>
    <lineage>
        <taxon>Bacteria</taxon>
        <taxon>Bacillati</taxon>
        <taxon>Actinomycetota</taxon>
        <taxon>Actinomycetes</taxon>
        <taxon>Micrococcales</taxon>
        <taxon>Cellulomonadaceae</taxon>
        <taxon>Oerskovia</taxon>
    </lineage>
</organism>
<gene>
    <name evidence="2" type="ORF">H9652_04060</name>
</gene>
<dbReference type="EMBL" id="JACSQQ010000005">
    <property type="protein sequence ID" value="MBD7949583.1"/>
    <property type="molecule type" value="Genomic_DNA"/>
</dbReference>
<dbReference type="Proteomes" id="UP000641803">
    <property type="component" value="Unassembled WGS sequence"/>
</dbReference>
<sequence>MGEASVVRLRAGVVVAVGVGFAVNVDGAQPPVTWPAGFIPTAGDAVRVLLVDGEASVLGPVIRDGLRPLTGTVTGAATSGTVSVDTAAGVLACRYVGTAPSIGALVRLDWQSTSPWIWPSTAATVPAPDPGGGGSSPQPPPVSASGTLTVTAIDSGSWQVGGSWAYMGTDVVQWRYGSARENRGAWFYGAAASQLAGATITGARIRLGARLRIGSYNAAQTLHLHRHTNASRPGGDVTRVAGPYDLALAPNIGPQWVDIPTAWGQDLISGGGIAVVGSPYVGIAGVGSDPASGQLQLDWRR</sequence>
<comment type="caution">
    <text evidence="2">The sequence shown here is derived from an EMBL/GenBank/DDBJ whole genome shotgun (WGS) entry which is preliminary data.</text>
</comment>
<feature type="region of interest" description="Disordered" evidence="1">
    <location>
        <begin position="121"/>
        <end position="146"/>
    </location>
</feature>
<evidence type="ECO:0000256" key="1">
    <source>
        <dbReference type="SAM" id="MobiDB-lite"/>
    </source>
</evidence>
<reference evidence="2 3" key="1">
    <citation type="submission" date="2020-08" db="EMBL/GenBank/DDBJ databases">
        <title>A Genomic Blueprint of the Chicken Gut Microbiome.</title>
        <authorList>
            <person name="Gilroy R."/>
            <person name="Ravi A."/>
            <person name="Getino M."/>
            <person name="Pursley I."/>
            <person name="Horton D.L."/>
            <person name="Alikhan N.-F."/>
            <person name="Baker D."/>
            <person name="Gharbi K."/>
            <person name="Hall N."/>
            <person name="Watson M."/>
            <person name="Adriaenssens E.M."/>
            <person name="Foster-Nyarko E."/>
            <person name="Jarju S."/>
            <person name="Secka A."/>
            <person name="Antonio M."/>
            <person name="Oren A."/>
            <person name="Chaudhuri R."/>
            <person name="La Ragione R.M."/>
            <person name="Hildebrand F."/>
            <person name="Pallen M.J."/>
        </authorList>
    </citation>
    <scope>NUCLEOTIDE SEQUENCE [LARGE SCALE GENOMIC DNA]</scope>
    <source>
        <strain evidence="2 3">Sa4CUA1</strain>
    </source>
</reference>
<proteinExistence type="predicted"/>
<accession>A0ABR8RP89</accession>